<proteinExistence type="predicted"/>
<protein>
    <submittedName>
        <fullName evidence="3">Cysteine methyltransferase</fullName>
    </submittedName>
</protein>
<dbReference type="Pfam" id="PF01035">
    <property type="entry name" value="DNA_binding_1"/>
    <property type="match status" value="1"/>
</dbReference>
<dbReference type="Proteomes" id="UP000230214">
    <property type="component" value="Unassembled WGS sequence"/>
</dbReference>
<keyword evidence="3" id="KW-0808">Transferase</keyword>
<accession>A0A2H0RBH4</accession>
<dbReference type="CDD" id="cd06445">
    <property type="entry name" value="ATase"/>
    <property type="match status" value="1"/>
</dbReference>
<dbReference type="EMBL" id="PCXU01000036">
    <property type="protein sequence ID" value="PIR43165.1"/>
    <property type="molecule type" value="Genomic_DNA"/>
</dbReference>
<comment type="caution">
    <text evidence="3">The sequence shown here is derived from an EMBL/GenBank/DDBJ whole genome shotgun (WGS) entry which is preliminary data.</text>
</comment>
<dbReference type="AlphaFoldDB" id="A0A2H0RBH4"/>
<dbReference type="InterPro" id="IPR036388">
    <property type="entry name" value="WH-like_DNA-bd_sf"/>
</dbReference>
<dbReference type="GO" id="GO:0032259">
    <property type="term" value="P:methylation"/>
    <property type="evidence" value="ECO:0007669"/>
    <property type="project" value="UniProtKB-KW"/>
</dbReference>
<name>A0A2H0RBH4_UNCKA</name>
<dbReference type="InterPro" id="IPR052520">
    <property type="entry name" value="ATL_DNA_repair"/>
</dbReference>
<organism evidence="3 4">
    <name type="scientific">candidate division WWE3 bacterium CG10_big_fil_rev_8_21_14_0_10_32_10</name>
    <dbReference type="NCBI Taxonomy" id="1975090"/>
    <lineage>
        <taxon>Bacteria</taxon>
        <taxon>Katanobacteria</taxon>
    </lineage>
</organism>
<keyword evidence="1" id="KW-0227">DNA damage</keyword>
<dbReference type="PANTHER" id="PTHR42942">
    <property type="entry name" value="6-O-METHYLGUANINE DNA METHYLTRANSFERASE"/>
    <property type="match status" value="1"/>
</dbReference>
<dbReference type="InterPro" id="IPR014048">
    <property type="entry name" value="MethylDNA_cys_MeTrfase_DNA-bd"/>
</dbReference>
<evidence type="ECO:0000313" key="4">
    <source>
        <dbReference type="Proteomes" id="UP000230214"/>
    </source>
</evidence>
<dbReference type="GO" id="GO:0006281">
    <property type="term" value="P:DNA repair"/>
    <property type="evidence" value="ECO:0007669"/>
    <property type="project" value="InterPro"/>
</dbReference>
<evidence type="ECO:0000313" key="3">
    <source>
        <dbReference type="EMBL" id="PIR43165.1"/>
    </source>
</evidence>
<dbReference type="InterPro" id="IPR036217">
    <property type="entry name" value="MethylDNA_cys_MeTrfase_DNAb"/>
</dbReference>
<sequence>MQESNLFKVILETVSKIPKGKVATYGQIAGVVGTKDARKVGWALHTNEDPIKYPCHRVVKKNGSLAPGYVFGGPDEQKLILLSEGVVFKPDNTIDLTNYLCDSSDLQ</sequence>
<reference evidence="3 4" key="1">
    <citation type="submission" date="2017-09" db="EMBL/GenBank/DDBJ databases">
        <title>Depth-based differentiation of microbial function through sediment-hosted aquifers and enrichment of novel symbionts in the deep terrestrial subsurface.</title>
        <authorList>
            <person name="Probst A.J."/>
            <person name="Ladd B."/>
            <person name="Jarett J.K."/>
            <person name="Geller-Mcgrath D.E."/>
            <person name="Sieber C.M."/>
            <person name="Emerson J.B."/>
            <person name="Anantharaman K."/>
            <person name="Thomas B.C."/>
            <person name="Malmstrom R."/>
            <person name="Stieglmeier M."/>
            <person name="Klingl A."/>
            <person name="Woyke T."/>
            <person name="Ryan C.M."/>
            <person name="Banfield J.F."/>
        </authorList>
    </citation>
    <scope>NUCLEOTIDE SEQUENCE [LARGE SCALE GENOMIC DNA]</scope>
    <source>
        <strain evidence="3">CG10_big_fil_rev_8_21_14_0_10_32_10</strain>
    </source>
</reference>
<dbReference type="PANTHER" id="PTHR42942:SF1">
    <property type="entry name" value="ALKYLTRANSFERASE-LIKE PROTEIN 1"/>
    <property type="match status" value="1"/>
</dbReference>
<keyword evidence="3" id="KW-0489">Methyltransferase</keyword>
<dbReference type="SUPFAM" id="SSF46767">
    <property type="entry name" value="Methylated DNA-protein cysteine methyltransferase, C-terminal domain"/>
    <property type="match status" value="1"/>
</dbReference>
<dbReference type="NCBIfam" id="TIGR00589">
    <property type="entry name" value="ogt"/>
    <property type="match status" value="1"/>
</dbReference>
<dbReference type="Gene3D" id="1.10.10.10">
    <property type="entry name" value="Winged helix-like DNA-binding domain superfamily/Winged helix DNA-binding domain"/>
    <property type="match status" value="1"/>
</dbReference>
<evidence type="ECO:0000256" key="1">
    <source>
        <dbReference type="ARBA" id="ARBA00022763"/>
    </source>
</evidence>
<feature type="domain" description="Methylated-DNA-[protein]-cysteine S-methyltransferase DNA binding" evidence="2">
    <location>
        <begin position="8"/>
        <end position="86"/>
    </location>
</feature>
<evidence type="ECO:0000259" key="2">
    <source>
        <dbReference type="Pfam" id="PF01035"/>
    </source>
</evidence>
<dbReference type="GO" id="GO:0008168">
    <property type="term" value="F:methyltransferase activity"/>
    <property type="evidence" value="ECO:0007669"/>
    <property type="project" value="UniProtKB-KW"/>
</dbReference>
<gene>
    <name evidence="3" type="ORF">COV24_04215</name>
</gene>